<accession>A0ABT2HBA9</accession>
<dbReference type="Proteomes" id="UP001165586">
    <property type="component" value="Unassembled WGS sequence"/>
</dbReference>
<reference evidence="1" key="1">
    <citation type="submission" date="2022-08" db="EMBL/GenBank/DDBJ databases">
        <authorList>
            <person name="Deng Y."/>
            <person name="Han X.-F."/>
            <person name="Zhang Y.-Q."/>
        </authorList>
    </citation>
    <scope>NUCLEOTIDE SEQUENCE</scope>
    <source>
        <strain evidence="1">CPCC 203386</strain>
    </source>
</reference>
<evidence type="ECO:0000313" key="1">
    <source>
        <dbReference type="EMBL" id="MCS5737157.1"/>
    </source>
</evidence>
<comment type="caution">
    <text evidence="1">The sequence shown here is derived from an EMBL/GenBank/DDBJ whole genome shotgun (WGS) entry which is preliminary data.</text>
</comment>
<name>A0ABT2HBA9_9MICO</name>
<gene>
    <name evidence="1" type="ORF">N1032_25855</name>
</gene>
<organism evidence="1 2">
    <name type="scientific">Herbiconiux daphne</name>
    <dbReference type="NCBI Taxonomy" id="2970914"/>
    <lineage>
        <taxon>Bacteria</taxon>
        <taxon>Bacillati</taxon>
        <taxon>Actinomycetota</taxon>
        <taxon>Actinomycetes</taxon>
        <taxon>Micrococcales</taxon>
        <taxon>Microbacteriaceae</taxon>
        <taxon>Herbiconiux</taxon>
    </lineage>
</organism>
<keyword evidence="2" id="KW-1185">Reference proteome</keyword>
<dbReference type="EMBL" id="JANLCJ010000460">
    <property type="protein sequence ID" value="MCS5737157.1"/>
    <property type="molecule type" value="Genomic_DNA"/>
</dbReference>
<dbReference type="RefSeq" id="WP_259543478.1">
    <property type="nucleotide sequence ID" value="NZ_JANLCJ010000460.1"/>
</dbReference>
<evidence type="ECO:0000313" key="2">
    <source>
        <dbReference type="Proteomes" id="UP001165586"/>
    </source>
</evidence>
<protein>
    <submittedName>
        <fullName evidence="1">DUF3310 domain-containing protein</fullName>
    </submittedName>
</protein>
<sequence>MNNTDKRFHDIGTLTGADLKITGGIRTGETYRQTIAGDILGRRGSSYVNCTICGCLYQPGTIHFCPGQKASPNTPVSVKITPEDFQITTAKAPDNHAAKAVNSQPEKEMVNHPNHYAGGNGSDIECIDAIRAALTEEEFKGFCKGNAIKYVWRAGKKDAEIQEFKKAKWYLEEAIGE</sequence>
<dbReference type="Pfam" id="PF11753">
    <property type="entry name" value="DUF3310"/>
    <property type="match status" value="1"/>
</dbReference>
<proteinExistence type="predicted"/>
<dbReference type="InterPro" id="IPR021739">
    <property type="entry name" value="SaV-like"/>
</dbReference>